<feature type="transmembrane region" description="Helical" evidence="7">
    <location>
        <begin position="332"/>
        <end position="353"/>
    </location>
</feature>
<dbReference type="PANTHER" id="PTHR42770">
    <property type="entry name" value="AMINO ACID TRANSPORTER-RELATED"/>
    <property type="match status" value="1"/>
</dbReference>
<dbReference type="InterPro" id="IPR002293">
    <property type="entry name" value="AA/rel_permease1"/>
</dbReference>
<feature type="transmembrane region" description="Helical" evidence="7">
    <location>
        <begin position="365"/>
        <end position="385"/>
    </location>
</feature>
<sequence>MAGSSRNTIGKFGLLSMTFAAVFSFNNVINNNIQLGIASAPVFLVATIIYFIPFCLIIAEFVSLNKSSEAGVYAWVKSALGGRWAFMTAYTYWFVNLFFFTALLPRVIAYASYAFLGHDYIFTPFTTAIISICLFAFSTMISNSGAKLLGPMTSVTSTLMLLLTFSYIVLAGAALMGGAEPADPINVQAMTPHFNWAFLGIIAWIFQAAGGAESVAVYVNDVKGGSRAFVKVIIISGLVIGVLYSIASLLINVFVAKSALHFTGGTVQVFEGLSAHFGLPAVLMNRFVGVVSFTAMFGSLLMWTAAPVKIFFTEIPKGIFGEKTIRLNKHGVPTRAAWIQFLIVIPLMLIPTLGSDSVQDLMNTLINMTAAASMLPPLFIMLAYLNLRLKYDSVERDFKMGSRMQGITIVGTLIVIFTVGFIASTFPTGASIITIVFYNVGGLVLFLGYAWWKYNKYSKGLDDKTRYHEDTPLARIVLESQNETARVKKENMAKSLSGA</sequence>
<feature type="transmembrane region" description="Helical" evidence="7">
    <location>
        <begin position="232"/>
        <end position="255"/>
    </location>
</feature>
<evidence type="ECO:0000256" key="1">
    <source>
        <dbReference type="ARBA" id="ARBA00004651"/>
    </source>
</evidence>
<keyword evidence="2" id="KW-0813">Transport</keyword>
<evidence type="ECO:0000313" key="8">
    <source>
        <dbReference type="EMBL" id="ADW71764.1"/>
    </source>
</evidence>
<evidence type="ECO:0000256" key="6">
    <source>
        <dbReference type="ARBA" id="ARBA00023136"/>
    </source>
</evidence>
<dbReference type="HOGENOM" id="CLU_020854_2_1_6"/>
<dbReference type="OrthoDB" id="8766814at2"/>
<feature type="transmembrane region" description="Helical" evidence="7">
    <location>
        <begin position="12"/>
        <end position="29"/>
    </location>
</feature>
<keyword evidence="6 7" id="KW-0472">Membrane</keyword>
<proteinExistence type="predicted"/>
<feature type="transmembrane region" description="Helical" evidence="7">
    <location>
        <begin position="196"/>
        <end position="220"/>
    </location>
</feature>
<keyword evidence="3" id="KW-1003">Cell membrane</keyword>
<dbReference type="InterPro" id="IPR050367">
    <property type="entry name" value="APC_superfamily"/>
</dbReference>
<gene>
    <name evidence="8" type="ordered locus">Rahaq_0134</name>
</gene>
<feature type="transmembrane region" description="Helical" evidence="7">
    <location>
        <begin position="287"/>
        <end position="312"/>
    </location>
</feature>
<comment type="subcellular location">
    <subcellularLocation>
        <location evidence="1">Cell membrane</location>
        <topology evidence="1">Multi-pass membrane protein</topology>
    </subcellularLocation>
</comment>
<dbReference type="GO" id="GO:0022857">
    <property type="term" value="F:transmembrane transporter activity"/>
    <property type="evidence" value="ECO:0007669"/>
    <property type="project" value="InterPro"/>
</dbReference>
<reference evidence="9" key="1">
    <citation type="submission" date="2011-01" db="EMBL/GenBank/DDBJ databases">
        <title>Complete sequence of chromosome of Rahnella sp. Y9602.</title>
        <authorList>
            <consortium name="US DOE Joint Genome Institute"/>
            <person name="Lucas S."/>
            <person name="Copeland A."/>
            <person name="Lapidus A."/>
            <person name="Cheng J.-F."/>
            <person name="Goodwin L."/>
            <person name="Pitluck S."/>
            <person name="Lu M."/>
            <person name="Detter J.C."/>
            <person name="Han C."/>
            <person name="Tapia R."/>
            <person name="Land M."/>
            <person name="Hauser L."/>
            <person name="Kyrpides N."/>
            <person name="Ivanova N."/>
            <person name="Ovchinnikova G."/>
            <person name="Pagani I."/>
            <person name="Sobecky P.A."/>
            <person name="Martinez R.J."/>
            <person name="Woyke T."/>
        </authorList>
    </citation>
    <scope>NUCLEOTIDE SEQUENCE [LARGE SCALE GENOMIC DNA]</scope>
    <source>
        <strain evidence="9">Y9602</strain>
    </source>
</reference>
<dbReference type="Proteomes" id="UP000007257">
    <property type="component" value="Chromosome"/>
</dbReference>
<feature type="transmembrane region" description="Helical" evidence="7">
    <location>
        <begin position="406"/>
        <end position="426"/>
    </location>
</feature>
<feature type="transmembrane region" description="Helical" evidence="7">
    <location>
        <begin position="153"/>
        <end position="176"/>
    </location>
</feature>
<accession>A0A0H3F764</accession>
<dbReference type="RefSeq" id="WP_013573482.1">
    <property type="nucleotide sequence ID" value="NC_015061.1"/>
</dbReference>
<name>A0A0H3F764_RAHSY</name>
<evidence type="ECO:0000256" key="3">
    <source>
        <dbReference type="ARBA" id="ARBA00022475"/>
    </source>
</evidence>
<organism evidence="8 9">
    <name type="scientific">Rahnella sp. (strain Y9602)</name>
    <dbReference type="NCBI Taxonomy" id="2703885"/>
    <lineage>
        <taxon>Bacteria</taxon>
        <taxon>Pseudomonadati</taxon>
        <taxon>Pseudomonadota</taxon>
        <taxon>Gammaproteobacteria</taxon>
        <taxon>Enterobacterales</taxon>
        <taxon>Yersiniaceae</taxon>
        <taxon>Rahnella</taxon>
    </lineage>
</organism>
<protein>
    <submittedName>
        <fullName evidence="8">Amino acid permease-associated region</fullName>
    </submittedName>
</protein>
<dbReference type="eggNOG" id="COG0531">
    <property type="taxonomic scope" value="Bacteria"/>
</dbReference>
<evidence type="ECO:0000256" key="5">
    <source>
        <dbReference type="ARBA" id="ARBA00022989"/>
    </source>
</evidence>
<keyword evidence="5 7" id="KW-1133">Transmembrane helix</keyword>
<dbReference type="Gene3D" id="1.20.1740.10">
    <property type="entry name" value="Amino acid/polyamine transporter I"/>
    <property type="match status" value="1"/>
</dbReference>
<evidence type="ECO:0000256" key="7">
    <source>
        <dbReference type="SAM" id="Phobius"/>
    </source>
</evidence>
<feature type="transmembrane region" description="Helical" evidence="7">
    <location>
        <begin position="121"/>
        <end position="141"/>
    </location>
</feature>
<feature type="transmembrane region" description="Helical" evidence="7">
    <location>
        <begin position="432"/>
        <end position="452"/>
    </location>
</feature>
<feature type="transmembrane region" description="Helical" evidence="7">
    <location>
        <begin position="93"/>
        <end position="115"/>
    </location>
</feature>
<dbReference type="Pfam" id="PF13520">
    <property type="entry name" value="AA_permease_2"/>
    <property type="match status" value="1"/>
</dbReference>
<evidence type="ECO:0000256" key="4">
    <source>
        <dbReference type="ARBA" id="ARBA00022692"/>
    </source>
</evidence>
<dbReference type="PANTHER" id="PTHR42770:SF15">
    <property type="entry name" value="GLUTAMATE_GAMMA-AMINOBUTYRATE ANTIPORTER-RELATED"/>
    <property type="match status" value="1"/>
</dbReference>
<dbReference type="GO" id="GO:0005886">
    <property type="term" value="C:plasma membrane"/>
    <property type="evidence" value="ECO:0007669"/>
    <property type="project" value="UniProtKB-SubCell"/>
</dbReference>
<keyword evidence="4 7" id="KW-0812">Transmembrane</keyword>
<dbReference type="KEGG" id="rah:Rahaq_0134"/>
<feature type="transmembrane region" description="Helical" evidence="7">
    <location>
        <begin position="35"/>
        <end position="59"/>
    </location>
</feature>
<evidence type="ECO:0000256" key="2">
    <source>
        <dbReference type="ARBA" id="ARBA00022448"/>
    </source>
</evidence>
<evidence type="ECO:0000313" key="9">
    <source>
        <dbReference type="Proteomes" id="UP000007257"/>
    </source>
</evidence>
<dbReference type="PIRSF" id="PIRSF006060">
    <property type="entry name" value="AA_transporter"/>
    <property type="match status" value="1"/>
</dbReference>
<reference evidence="8 9" key="2">
    <citation type="journal article" date="2012" name="J. Bacteriol.">
        <title>Complete Genome Sequence of Rahnella sp. Strain Y9602, a Gammaproteobacterium Isolate from Metal- and Radionuclide-Contaminated Soil.</title>
        <authorList>
            <person name="Martinez R.J."/>
            <person name="Bruce D."/>
            <person name="Detter C."/>
            <person name="Goodwin L.A."/>
            <person name="Han J."/>
            <person name="Han C.S."/>
            <person name="Held B."/>
            <person name="Land M.L."/>
            <person name="Mikhailova N."/>
            <person name="Nolan M."/>
            <person name="Pennacchio L."/>
            <person name="Pitluck S."/>
            <person name="Tapia R."/>
            <person name="Woyke T."/>
            <person name="Sobecky P.A."/>
        </authorList>
    </citation>
    <scope>NUCLEOTIDE SEQUENCE [LARGE SCALE GENOMIC DNA]</scope>
    <source>
        <strain evidence="8 9">Y9602</strain>
    </source>
</reference>
<dbReference type="GeneID" id="95419144"/>
<dbReference type="AlphaFoldDB" id="A0A0H3F764"/>
<dbReference type="EMBL" id="CP002505">
    <property type="protein sequence ID" value="ADW71764.1"/>
    <property type="molecule type" value="Genomic_DNA"/>
</dbReference>